<organism evidence="3 4">
    <name type="scientific">Aquimarina muelleri</name>
    <dbReference type="NCBI Taxonomy" id="279356"/>
    <lineage>
        <taxon>Bacteria</taxon>
        <taxon>Pseudomonadati</taxon>
        <taxon>Bacteroidota</taxon>
        <taxon>Flavobacteriia</taxon>
        <taxon>Flavobacteriales</taxon>
        <taxon>Flavobacteriaceae</taxon>
        <taxon>Aquimarina</taxon>
    </lineage>
</organism>
<feature type="transmembrane region" description="Helical" evidence="1">
    <location>
        <begin position="75"/>
        <end position="95"/>
    </location>
</feature>
<evidence type="ECO:0000256" key="1">
    <source>
        <dbReference type="SAM" id="Phobius"/>
    </source>
</evidence>
<dbReference type="NCBIfam" id="NF037970">
    <property type="entry name" value="vanZ_1"/>
    <property type="match status" value="1"/>
</dbReference>
<feature type="domain" description="VanZ-like" evidence="2">
    <location>
        <begin position="33"/>
        <end position="124"/>
    </location>
</feature>
<sequence length="139" mass="15889">MDIKKLLEGKNLFTLAISFTVLLAWVSLAKFSSSVVKVKGGDKIGHFFAYFILTILWSLFFFFSKNQNKNLKQSLGIATVLCVFFGIMMELFQGILTTYRNSDWYDIIANTSGTIFAIFIFILIKDKLINFKQNNQITS</sequence>
<evidence type="ECO:0000313" key="3">
    <source>
        <dbReference type="EMBL" id="GGX13731.1"/>
    </source>
</evidence>
<dbReference type="InterPro" id="IPR006976">
    <property type="entry name" value="VanZ-like"/>
</dbReference>
<dbReference type="Pfam" id="PF04892">
    <property type="entry name" value="VanZ"/>
    <property type="match status" value="1"/>
</dbReference>
<comment type="caution">
    <text evidence="3">The sequence shown here is derived from an EMBL/GenBank/DDBJ whole genome shotgun (WGS) entry which is preliminary data.</text>
</comment>
<dbReference type="PANTHER" id="PTHR28008">
    <property type="entry name" value="DOMAIN PROTEIN, PUTATIVE (AFU_ORTHOLOGUE AFUA_3G10980)-RELATED"/>
    <property type="match status" value="1"/>
</dbReference>
<keyword evidence="4" id="KW-1185">Reference proteome</keyword>
<gene>
    <name evidence="3" type="ORF">GCM10007384_14140</name>
</gene>
<feature type="transmembrane region" description="Helical" evidence="1">
    <location>
        <begin position="12"/>
        <end position="32"/>
    </location>
</feature>
<keyword evidence="1" id="KW-0812">Transmembrane</keyword>
<name>A0A918JWI2_9FLAO</name>
<keyword evidence="1" id="KW-1133">Transmembrane helix</keyword>
<dbReference type="Proteomes" id="UP000601108">
    <property type="component" value="Unassembled WGS sequence"/>
</dbReference>
<dbReference type="RefSeq" id="WP_035087333.1">
    <property type="nucleotide sequence ID" value="NZ_BMWS01000007.1"/>
</dbReference>
<proteinExistence type="predicted"/>
<evidence type="ECO:0000259" key="2">
    <source>
        <dbReference type="Pfam" id="PF04892"/>
    </source>
</evidence>
<dbReference type="AlphaFoldDB" id="A0A918JWI2"/>
<reference evidence="3 4" key="1">
    <citation type="journal article" date="2014" name="Int. J. Syst. Evol. Microbiol.">
        <title>Complete genome sequence of Corynebacterium casei LMG S-19264T (=DSM 44701T), isolated from a smear-ripened cheese.</title>
        <authorList>
            <consortium name="US DOE Joint Genome Institute (JGI-PGF)"/>
            <person name="Walter F."/>
            <person name="Albersmeier A."/>
            <person name="Kalinowski J."/>
            <person name="Ruckert C."/>
        </authorList>
    </citation>
    <scope>NUCLEOTIDE SEQUENCE [LARGE SCALE GENOMIC DNA]</scope>
    <source>
        <strain evidence="3 4">KCTC 12285</strain>
    </source>
</reference>
<dbReference type="EMBL" id="BMWS01000007">
    <property type="protein sequence ID" value="GGX13731.1"/>
    <property type="molecule type" value="Genomic_DNA"/>
</dbReference>
<feature type="transmembrane region" description="Helical" evidence="1">
    <location>
        <begin position="44"/>
        <end position="63"/>
    </location>
</feature>
<keyword evidence="1" id="KW-0472">Membrane</keyword>
<evidence type="ECO:0000313" key="4">
    <source>
        <dbReference type="Proteomes" id="UP000601108"/>
    </source>
</evidence>
<protein>
    <recommendedName>
        <fullName evidence="2">VanZ-like domain-containing protein</fullName>
    </recommendedName>
</protein>
<accession>A0A918JWI2</accession>
<dbReference type="PANTHER" id="PTHR28008:SF1">
    <property type="entry name" value="DOMAIN PROTEIN, PUTATIVE (AFU_ORTHOLOGUE AFUA_3G10980)-RELATED"/>
    <property type="match status" value="1"/>
</dbReference>
<feature type="transmembrane region" description="Helical" evidence="1">
    <location>
        <begin position="107"/>
        <end position="124"/>
    </location>
</feature>